<evidence type="ECO:0000256" key="13">
    <source>
        <dbReference type="ARBA" id="ARBA00030750"/>
    </source>
</evidence>
<evidence type="ECO:0000256" key="14">
    <source>
        <dbReference type="RuleBase" id="RU003923"/>
    </source>
</evidence>
<evidence type="ECO:0000313" key="17">
    <source>
        <dbReference type="EMBL" id="RVT93853.1"/>
    </source>
</evidence>
<dbReference type="GO" id="GO:0005886">
    <property type="term" value="C:plasma membrane"/>
    <property type="evidence" value="ECO:0007669"/>
    <property type="project" value="UniProtKB-SubCell"/>
</dbReference>
<dbReference type="Gene3D" id="1.20.81.30">
    <property type="entry name" value="Type II secretion system (T2SS), domain F"/>
    <property type="match status" value="2"/>
</dbReference>
<evidence type="ECO:0000259" key="16">
    <source>
        <dbReference type="Pfam" id="PF00482"/>
    </source>
</evidence>
<keyword evidence="12 15" id="KW-0472">Membrane</keyword>
<evidence type="ECO:0000256" key="15">
    <source>
        <dbReference type="SAM" id="Phobius"/>
    </source>
</evidence>
<evidence type="ECO:0000256" key="8">
    <source>
        <dbReference type="ARBA" id="ARBA00022723"/>
    </source>
</evidence>
<evidence type="ECO:0000256" key="10">
    <source>
        <dbReference type="ARBA" id="ARBA00022927"/>
    </source>
</evidence>
<keyword evidence="8" id="KW-0479">Metal-binding</keyword>
<dbReference type="AlphaFoldDB" id="A0A437M8B8"/>
<dbReference type="FunFam" id="1.20.81.30:FF:000001">
    <property type="entry name" value="Type II secretion system protein F"/>
    <property type="match status" value="2"/>
</dbReference>
<dbReference type="EMBL" id="SACN01000001">
    <property type="protein sequence ID" value="RVT93853.1"/>
    <property type="molecule type" value="Genomic_DNA"/>
</dbReference>
<feature type="transmembrane region" description="Helical" evidence="15">
    <location>
        <begin position="371"/>
        <end position="396"/>
    </location>
</feature>
<evidence type="ECO:0000256" key="4">
    <source>
        <dbReference type="ARBA" id="ARBA00022448"/>
    </source>
</evidence>
<evidence type="ECO:0000256" key="2">
    <source>
        <dbReference type="ARBA" id="ARBA00004429"/>
    </source>
</evidence>
<protein>
    <recommendedName>
        <fullName evidence="13">General secretion pathway protein F</fullName>
    </recommendedName>
</protein>
<dbReference type="Proteomes" id="UP000282971">
    <property type="component" value="Unassembled WGS sequence"/>
</dbReference>
<reference evidence="17 18" key="1">
    <citation type="submission" date="2019-01" db="EMBL/GenBank/DDBJ databases">
        <authorList>
            <person name="Chen W.-M."/>
        </authorList>
    </citation>
    <scope>NUCLEOTIDE SEQUENCE [LARGE SCALE GENOMIC DNA]</scope>
    <source>
        <strain evidence="17 18">CCP-7</strain>
    </source>
</reference>
<keyword evidence="5" id="KW-1003">Cell membrane</keyword>
<comment type="function">
    <text evidence="1">Component of the type II secretion system inner membrane complex required for the energy-dependent secretion of extracellular factors such as proteases and toxins from the periplasm.</text>
</comment>
<evidence type="ECO:0000256" key="3">
    <source>
        <dbReference type="ARBA" id="ARBA00005745"/>
    </source>
</evidence>
<accession>A0A437M8B8</accession>
<evidence type="ECO:0000313" key="18">
    <source>
        <dbReference type="Proteomes" id="UP000282971"/>
    </source>
</evidence>
<keyword evidence="11 15" id="KW-1133">Transmembrane helix</keyword>
<comment type="similarity">
    <text evidence="3 14">Belongs to the GSP F family.</text>
</comment>
<sequence>MTDFAWHAIDTGGRERRGHIAAETPDHARAQLEARRLYVVAIDKGEGAPRGPSLGAQLVRRRRRLSTRELTLVTRQFASLVTVIPVEEALRTIQKQTGKATTAVVLGSVHDAVVQGHRLADALATEPQSFPPLYRAMVAAGEASGTLPEILERLADLHERQATVRGKLITALAYPTVLAIVATAVVLGLMLFVVPRIVEQFDISGRQLPLITRIVVGASELLIRFWWIAPLLILIGVFAFARLMADQGRRLRFDTRLLGLPLVGRLLRDLHAARMARTLSRMVESRLPLIEGIAITARTVHNRALRAGSEAMVEDIRGGSSLSAALRRTDLFPPIMVYMAASGEASGRLHEMLERAADYLEREFDMFTATLLALLEPLVIVFMGVIVALIVLSILLPVLQLDTLAGI</sequence>
<keyword evidence="7 14" id="KW-0812">Transmembrane</keyword>
<organism evidence="17 18">
    <name type="scientific">Sphingomonas crocodyli</name>
    <dbReference type="NCBI Taxonomy" id="1979270"/>
    <lineage>
        <taxon>Bacteria</taxon>
        <taxon>Pseudomonadati</taxon>
        <taxon>Pseudomonadota</taxon>
        <taxon>Alphaproteobacteria</taxon>
        <taxon>Sphingomonadales</taxon>
        <taxon>Sphingomonadaceae</taxon>
        <taxon>Sphingomonas</taxon>
    </lineage>
</organism>
<keyword evidence="10" id="KW-0653">Protein transport</keyword>
<proteinExistence type="inferred from homology"/>
<keyword evidence="6" id="KW-0997">Cell inner membrane</keyword>
<evidence type="ECO:0000256" key="11">
    <source>
        <dbReference type="ARBA" id="ARBA00022989"/>
    </source>
</evidence>
<dbReference type="PANTHER" id="PTHR30012">
    <property type="entry name" value="GENERAL SECRETION PATHWAY PROTEIN"/>
    <property type="match status" value="1"/>
</dbReference>
<dbReference type="NCBIfam" id="TIGR02120">
    <property type="entry name" value="GspF"/>
    <property type="match status" value="1"/>
</dbReference>
<dbReference type="OrthoDB" id="9805682at2"/>
<comment type="subcellular location">
    <subcellularLocation>
        <location evidence="2 14">Cell inner membrane</location>
        <topology evidence="2 14">Multi-pass membrane protein</topology>
    </subcellularLocation>
</comment>
<feature type="domain" description="Type II secretion system protein GspF" evidence="16">
    <location>
        <begin position="276"/>
        <end position="397"/>
    </location>
</feature>
<dbReference type="InterPro" id="IPR001992">
    <property type="entry name" value="T2SS_GspF/T4SS_PilC_CS"/>
</dbReference>
<keyword evidence="4 14" id="KW-0813">Transport</keyword>
<feature type="transmembrane region" description="Helical" evidence="15">
    <location>
        <begin position="225"/>
        <end position="245"/>
    </location>
</feature>
<evidence type="ECO:0000256" key="5">
    <source>
        <dbReference type="ARBA" id="ARBA00022475"/>
    </source>
</evidence>
<keyword evidence="9" id="KW-0106">Calcium</keyword>
<dbReference type="InterPro" id="IPR042094">
    <property type="entry name" value="T2SS_GspF_sf"/>
</dbReference>
<dbReference type="PRINTS" id="PR00812">
    <property type="entry name" value="BCTERIALGSPF"/>
</dbReference>
<dbReference type="GO" id="GO:0046872">
    <property type="term" value="F:metal ion binding"/>
    <property type="evidence" value="ECO:0007669"/>
    <property type="project" value="UniProtKB-KW"/>
</dbReference>
<dbReference type="PROSITE" id="PS00874">
    <property type="entry name" value="T2SP_F"/>
    <property type="match status" value="1"/>
</dbReference>
<name>A0A437M8B8_9SPHN</name>
<dbReference type="GO" id="GO:0015628">
    <property type="term" value="P:protein secretion by the type II secretion system"/>
    <property type="evidence" value="ECO:0007669"/>
    <property type="project" value="InterPro"/>
</dbReference>
<evidence type="ECO:0000256" key="1">
    <source>
        <dbReference type="ARBA" id="ARBA00002684"/>
    </source>
</evidence>
<dbReference type="RefSeq" id="WP_127742888.1">
    <property type="nucleotide sequence ID" value="NZ_SACN01000001.1"/>
</dbReference>
<dbReference type="Pfam" id="PF00482">
    <property type="entry name" value="T2SSF"/>
    <property type="match status" value="2"/>
</dbReference>
<feature type="domain" description="Type II secretion system protein GspF" evidence="16">
    <location>
        <begin position="76"/>
        <end position="195"/>
    </location>
</feature>
<evidence type="ECO:0000256" key="12">
    <source>
        <dbReference type="ARBA" id="ARBA00023136"/>
    </source>
</evidence>
<dbReference type="PANTHER" id="PTHR30012:SF0">
    <property type="entry name" value="TYPE II SECRETION SYSTEM PROTEIN F-RELATED"/>
    <property type="match status" value="1"/>
</dbReference>
<evidence type="ECO:0000256" key="9">
    <source>
        <dbReference type="ARBA" id="ARBA00022837"/>
    </source>
</evidence>
<feature type="transmembrane region" description="Helical" evidence="15">
    <location>
        <begin position="168"/>
        <end position="194"/>
    </location>
</feature>
<gene>
    <name evidence="17" type="primary">gspF</name>
    <name evidence="17" type="ORF">EOD43_08320</name>
</gene>
<comment type="caution">
    <text evidence="17">The sequence shown here is derived from an EMBL/GenBank/DDBJ whole genome shotgun (WGS) entry which is preliminary data.</text>
</comment>
<dbReference type="InterPro" id="IPR011850">
    <property type="entry name" value="T2SS_GspF"/>
</dbReference>
<evidence type="ECO:0000256" key="6">
    <source>
        <dbReference type="ARBA" id="ARBA00022519"/>
    </source>
</evidence>
<dbReference type="InterPro" id="IPR018076">
    <property type="entry name" value="T2SS_GspF_dom"/>
</dbReference>
<evidence type="ECO:0000256" key="7">
    <source>
        <dbReference type="ARBA" id="ARBA00022692"/>
    </source>
</evidence>
<dbReference type="InterPro" id="IPR003004">
    <property type="entry name" value="GspF/PilC"/>
</dbReference>
<dbReference type="GO" id="GO:0015627">
    <property type="term" value="C:type II protein secretion system complex"/>
    <property type="evidence" value="ECO:0007669"/>
    <property type="project" value="InterPro"/>
</dbReference>
<keyword evidence="18" id="KW-1185">Reference proteome</keyword>